<evidence type="ECO:0000313" key="5">
    <source>
        <dbReference type="Proteomes" id="UP000735302"/>
    </source>
</evidence>
<dbReference type="InterPro" id="IPR050373">
    <property type="entry name" value="Fibrinogen_C-term_domain"/>
</dbReference>
<dbReference type="InterPro" id="IPR020837">
    <property type="entry name" value="Fibrinogen_CS"/>
</dbReference>
<dbReference type="InterPro" id="IPR014716">
    <property type="entry name" value="Fibrinogen_a/b/g_C_1"/>
</dbReference>
<dbReference type="PANTHER" id="PTHR19143">
    <property type="entry name" value="FIBRINOGEN/TENASCIN/ANGIOPOEITIN"/>
    <property type="match status" value="1"/>
</dbReference>
<dbReference type="EMBL" id="BLXT01006233">
    <property type="protein sequence ID" value="GFO30294.1"/>
    <property type="molecule type" value="Genomic_DNA"/>
</dbReference>
<reference evidence="4 5" key="1">
    <citation type="journal article" date="2021" name="Elife">
        <title>Chloroplast acquisition without the gene transfer in kleptoplastic sea slugs, Plakobranchus ocellatus.</title>
        <authorList>
            <person name="Maeda T."/>
            <person name="Takahashi S."/>
            <person name="Yoshida T."/>
            <person name="Shimamura S."/>
            <person name="Takaki Y."/>
            <person name="Nagai Y."/>
            <person name="Toyoda A."/>
            <person name="Suzuki Y."/>
            <person name="Arimoto A."/>
            <person name="Ishii H."/>
            <person name="Satoh N."/>
            <person name="Nishiyama T."/>
            <person name="Hasebe M."/>
            <person name="Maruyama T."/>
            <person name="Minagawa J."/>
            <person name="Obokata J."/>
            <person name="Shigenobu S."/>
        </authorList>
    </citation>
    <scope>NUCLEOTIDE SEQUENCE [LARGE SCALE GENOMIC DNA]</scope>
</reference>
<gene>
    <name evidence="4" type="ORF">PoB_005679900</name>
</gene>
<dbReference type="SUPFAM" id="SSF56496">
    <property type="entry name" value="Fibrinogen C-terminal domain-like"/>
    <property type="match status" value="1"/>
</dbReference>
<dbReference type="Gene3D" id="3.90.215.10">
    <property type="entry name" value="Gamma Fibrinogen, chain A, domain 1"/>
    <property type="match status" value="1"/>
</dbReference>
<name>A0AAV4CGJ8_9GAST</name>
<dbReference type="GO" id="GO:0005615">
    <property type="term" value="C:extracellular space"/>
    <property type="evidence" value="ECO:0007669"/>
    <property type="project" value="TreeGrafter"/>
</dbReference>
<evidence type="ECO:0000256" key="2">
    <source>
        <dbReference type="SAM" id="SignalP"/>
    </source>
</evidence>
<proteinExistence type="predicted"/>
<evidence type="ECO:0000256" key="1">
    <source>
        <dbReference type="ARBA" id="ARBA00023157"/>
    </source>
</evidence>
<evidence type="ECO:0000259" key="3">
    <source>
        <dbReference type="PROSITE" id="PS51406"/>
    </source>
</evidence>
<dbReference type="PROSITE" id="PS51406">
    <property type="entry name" value="FIBRINOGEN_C_2"/>
    <property type="match status" value="1"/>
</dbReference>
<dbReference type="AlphaFoldDB" id="A0AAV4CGJ8"/>
<comment type="caution">
    <text evidence="4">The sequence shown here is derived from an EMBL/GenBank/DDBJ whole genome shotgun (WGS) entry which is preliminary data.</text>
</comment>
<protein>
    <submittedName>
        <fullName evidence="4">Tenascin-r</fullName>
    </submittedName>
</protein>
<keyword evidence="5" id="KW-1185">Reference proteome</keyword>
<dbReference type="Proteomes" id="UP000735302">
    <property type="component" value="Unassembled WGS sequence"/>
</dbReference>
<accession>A0AAV4CGJ8</accession>
<feature type="chain" id="PRO_5043338022" evidence="2">
    <location>
        <begin position="20"/>
        <end position="579"/>
    </location>
</feature>
<dbReference type="PROSITE" id="PS00514">
    <property type="entry name" value="FIBRINOGEN_C_1"/>
    <property type="match status" value="1"/>
</dbReference>
<dbReference type="Pfam" id="PF00147">
    <property type="entry name" value="Fibrinogen_C"/>
    <property type="match status" value="1"/>
</dbReference>
<evidence type="ECO:0000313" key="4">
    <source>
        <dbReference type="EMBL" id="GFO30294.1"/>
    </source>
</evidence>
<dbReference type="InterPro" id="IPR002181">
    <property type="entry name" value="Fibrinogen_a/b/g_C_dom"/>
</dbReference>
<feature type="domain" description="Fibrinogen C-terminal" evidence="3">
    <location>
        <begin position="365"/>
        <end position="579"/>
    </location>
</feature>
<dbReference type="InterPro" id="IPR036056">
    <property type="entry name" value="Fibrinogen-like_C"/>
</dbReference>
<feature type="signal peptide" evidence="2">
    <location>
        <begin position="1"/>
        <end position="19"/>
    </location>
</feature>
<dbReference type="SMART" id="SM00186">
    <property type="entry name" value="FBG"/>
    <property type="match status" value="1"/>
</dbReference>
<sequence length="579" mass="66252">MKKLFLQVCLMCILQEINSLQFFLDRNVSTSMGKREACGVLICEESNINQTENVITKMSVVKITQPETVTSDGSGRAYLMASLTLEQPRIIRETGSVRIDGRLEADWALLRLELIRKEYCNAEFTCEVRMLDSQEVETVSIFPLFQKHNLSASQRDESVVASGGSFHASPLLQQMMDGKFGSVVNLLENKIALLYDYIEGKLEKCITDKLRRVDNSLTTIYEVVQAKSECRVDLERSLATLETWQQEAFADIFDVIENFDDVLNTTSTQMSFVCNFLKELIAPQQIDEILCKNFMQAFLQALQSNEALEIYMSELFSQLYKKIRDDMQQLMSDDNEISSEIDFSVSNAFSQTKYNATLKDNLISIIEFLRPKYCRRRIIHMFSQEPFAYSVILPNTESTFSFSHLCDMITDGGGWIVIQRRTTGNVDFYRDWATYKKGFGSLDDDFWLGNDIIHTITCSGAYELRVDLKYQGKSAFAHYSMFSIDDENENYTLRLGDYDGTAGDSLKFHRGQPFSTFDRDNDASKDNCAMAYSGAWWYKSCHQSNLNGKWNANANKGPRWGSFSFSNAASYTEMKIRKL</sequence>
<organism evidence="4 5">
    <name type="scientific">Plakobranchus ocellatus</name>
    <dbReference type="NCBI Taxonomy" id="259542"/>
    <lineage>
        <taxon>Eukaryota</taxon>
        <taxon>Metazoa</taxon>
        <taxon>Spiralia</taxon>
        <taxon>Lophotrochozoa</taxon>
        <taxon>Mollusca</taxon>
        <taxon>Gastropoda</taxon>
        <taxon>Heterobranchia</taxon>
        <taxon>Euthyneura</taxon>
        <taxon>Panpulmonata</taxon>
        <taxon>Sacoglossa</taxon>
        <taxon>Placobranchoidea</taxon>
        <taxon>Plakobranchidae</taxon>
        <taxon>Plakobranchus</taxon>
    </lineage>
</organism>
<keyword evidence="2" id="KW-0732">Signal</keyword>
<dbReference type="PANTHER" id="PTHR19143:SF458">
    <property type="entry name" value="FIBRINOGEN C-TERMINAL DOMAIN-CONTAINING PROTEIN-RELATED"/>
    <property type="match status" value="1"/>
</dbReference>
<dbReference type="CDD" id="cd00087">
    <property type="entry name" value="FReD"/>
    <property type="match status" value="1"/>
</dbReference>
<keyword evidence="1" id="KW-1015">Disulfide bond</keyword>